<dbReference type="Pfam" id="PF00999">
    <property type="entry name" value="Na_H_Exchanger"/>
    <property type="match status" value="1"/>
</dbReference>
<dbReference type="GeneTree" id="ENSGT00940000159190"/>
<feature type="transmembrane region" description="Helical" evidence="11">
    <location>
        <begin position="90"/>
        <end position="117"/>
    </location>
</feature>
<keyword evidence="9" id="KW-0050">Antiport</keyword>
<evidence type="ECO:0000313" key="13">
    <source>
        <dbReference type="Ensembl" id="ENSOMEP00000035368.1"/>
    </source>
</evidence>
<feature type="region of interest" description="Disordered" evidence="10">
    <location>
        <begin position="621"/>
        <end position="690"/>
    </location>
</feature>
<dbReference type="PRINTS" id="PR01084">
    <property type="entry name" value="NAHEXCHNGR"/>
</dbReference>
<evidence type="ECO:0000256" key="9">
    <source>
        <dbReference type="RuleBase" id="RU003722"/>
    </source>
</evidence>
<feature type="compositionally biased region" description="Polar residues" evidence="10">
    <location>
        <begin position="798"/>
        <end position="808"/>
    </location>
</feature>
<dbReference type="STRING" id="30732.ENSOMEP00000035368"/>
<feature type="transmembrane region" description="Helical" evidence="11">
    <location>
        <begin position="60"/>
        <end position="78"/>
    </location>
</feature>
<dbReference type="InterPro" id="IPR006153">
    <property type="entry name" value="Cation/H_exchanger_TM"/>
</dbReference>
<feature type="transmembrane region" description="Helical" evidence="11">
    <location>
        <begin position="318"/>
        <end position="336"/>
    </location>
</feature>
<evidence type="ECO:0000256" key="1">
    <source>
        <dbReference type="ARBA" id="ARBA00004141"/>
    </source>
</evidence>
<keyword evidence="5" id="KW-0915">Sodium</keyword>
<feature type="transmembrane region" description="Helical" evidence="11">
    <location>
        <begin position="287"/>
        <end position="306"/>
    </location>
</feature>
<evidence type="ECO:0000256" key="10">
    <source>
        <dbReference type="SAM" id="MobiDB-lite"/>
    </source>
</evidence>
<feature type="transmembrane region" description="Helical" evidence="11">
    <location>
        <begin position="386"/>
        <end position="408"/>
    </location>
</feature>
<feature type="domain" description="Cation/H+ exchanger transmembrane" evidence="12">
    <location>
        <begin position="15"/>
        <end position="410"/>
    </location>
</feature>
<comment type="similarity">
    <text evidence="9">Belongs to the monovalent cation:proton antiporter 1 (CPA1) transporter (TC 2.A.36) family.</text>
</comment>
<dbReference type="PaxDb" id="30732-ENSOMEP00000035368"/>
<keyword evidence="8 9" id="KW-0739">Sodium transport</keyword>
<keyword evidence="14" id="KW-1185">Reference proteome</keyword>
<dbReference type="GO" id="GO:0005886">
    <property type="term" value="C:plasma membrane"/>
    <property type="evidence" value="ECO:0007669"/>
    <property type="project" value="TreeGrafter"/>
</dbReference>
<keyword evidence="6 9" id="KW-0406">Ion transport</keyword>
<protein>
    <recommendedName>
        <fullName evidence="9">Sodium/hydrogen exchanger</fullName>
    </recommendedName>
</protein>
<dbReference type="PANTHER" id="PTHR10110">
    <property type="entry name" value="SODIUM/HYDROGEN EXCHANGER"/>
    <property type="match status" value="1"/>
</dbReference>
<keyword evidence="2 9" id="KW-0813">Transport</keyword>
<feature type="compositionally biased region" description="Pro residues" evidence="10">
    <location>
        <begin position="812"/>
        <end position="823"/>
    </location>
</feature>
<dbReference type="AlphaFoldDB" id="A0A3B3DZ21"/>
<feature type="transmembrane region" description="Helical" evidence="11">
    <location>
        <begin position="129"/>
        <end position="148"/>
    </location>
</feature>
<dbReference type="GO" id="GO:0098719">
    <property type="term" value="P:sodium ion import across plasma membrane"/>
    <property type="evidence" value="ECO:0007669"/>
    <property type="project" value="TreeGrafter"/>
</dbReference>
<comment type="subcellular location">
    <subcellularLocation>
        <location evidence="1">Membrane</location>
        <topology evidence="1">Multi-pass membrane protein</topology>
    </subcellularLocation>
</comment>
<proteinExistence type="inferred from homology"/>
<dbReference type="GO" id="GO:0051453">
    <property type="term" value="P:regulation of intracellular pH"/>
    <property type="evidence" value="ECO:0007669"/>
    <property type="project" value="TreeGrafter"/>
</dbReference>
<keyword evidence="4 11" id="KW-1133">Transmembrane helix</keyword>
<feature type="compositionally biased region" description="Low complexity" evidence="10">
    <location>
        <begin position="759"/>
        <end position="771"/>
    </location>
</feature>
<evidence type="ECO:0000256" key="4">
    <source>
        <dbReference type="ARBA" id="ARBA00022989"/>
    </source>
</evidence>
<feature type="compositionally biased region" description="Basic residues" evidence="10">
    <location>
        <begin position="574"/>
        <end position="595"/>
    </location>
</feature>
<evidence type="ECO:0000256" key="7">
    <source>
        <dbReference type="ARBA" id="ARBA00023136"/>
    </source>
</evidence>
<dbReference type="Proteomes" id="UP000261560">
    <property type="component" value="Unplaced"/>
</dbReference>
<evidence type="ECO:0000259" key="12">
    <source>
        <dbReference type="Pfam" id="PF00999"/>
    </source>
</evidence>
<sequence>LLHVSLLALPNNYLIIIMFHFSQRFTTVVPESCMLILLGLVLGGVVLIASKKQPYQLEPALFFLFLLPTIVGDAGYFMPARLFFDNLGAILMYAVVGTLWNAFCTGFCLYAAKLLGVIDERVQADLMDFLLFGALISAVDPVAVLAVFEEVHVNEMLFIIVFGESLLNDAVTVVLYKVYISFVEVGPQNVQTADYFKGVASFLIVSIGGTLVGLVFAVLLGFITRFTKKVRIIEPLFVFLLVYLAYLTAELFSLSAILSMTFCGIGANKYVEANISQKSRTTVKYTMKTLASIAETIIFIFLGISAVDKSKWAWDTGLVSCTLVFIFVFRAAGVVGQTWVLNRFRLVPLEKIDQVVMSYGGLRGAVAFALVVLLDGEQVKAKDYFVATTIVVVFFTVMFQGLTIKPLVKWLKVPRSTNRKTAGQFDKNYLSKLLLRKSVYRKSELWEAYQKINIRDAISVIDQGGNVLTSARLSLPSMASRASFPEVTNVTNYLRENGSGVCLDLQVIDNVPGAKVEEDTETHHVLAGNLYKPRRRYQSHYSRHFMPLGEQERQDREVFQRNMRRRMETFKSTRYKRHKKERSLKKVTKVQRHTGSRNPAFVPGVSLGSVVFSRSVSDPVVVPVEPEGDKAEHSDPEKEDDVGITFVARKAETPKQRPKSAALEVCPSPPAEPAPASGGDSHLPWKGGVGSPPPCLSLEATKIIPVDLQQAWNQSISSLESVSSPPAPPEAVHPRVSALSRLGGPRPVSYTPPGSVVGSTTSIAAQAAQSSFCFPEKRKKTNLEEEDEEEEMGGGASQEMQPLMSPSKTPGALPPPPPPPPPSSGRRRNPCVYLRSLVAAPPPGSTEPHSRGPTQL</sequence>
<organism evidence="13 14">
    <name type="scientific">Oryzias melastigma</name>
    <name type="common">Marine medaka</name>
    <dbReference type="NCBI Taxonomy" id="30732"/>
    <lineage>
        <taxon>Eukaryota</taxon>
        <taxon>Metazoa</taxon>
        <taxon>Chordata</taxon>
        <taxon>Craniata</taxon>
        <taxon>Vertebrata</taxon>
        <taxon>Euteleostomi</taxon>
        <taxon>Actinopterygii</taxon>
        <taxon>Neopterygii</taxon>
        <taxon>Teleostei</taxon>
        <taxon>Neoteleostei</taxon>
        <taxon>Acanthomorphata</taxon>
        <taxon>Ovalentaria</taxon>
        <taxon>Atherinomorphae</taxon>
        <taxon>Beloniformes</taxon>
        <taxon>Adrianichthyidae</taxon>
        <taxon>Oryziinae</taxon>
        <taxon>Oryzias</taxon>
    </lineage>
</organism>
<dbReference type="Gene3D" id="6.10.140.1330">
    <property type="match status" value="1"/>
</dbReference>
<accession>A0A3B3DZ21</accession>
<feature type="region of interest" description="Disordered" evidence="10">
    <location>
        <begin position="574"/>
        <end position="599"/>
    </location>
</feature>
<reference evidence="13" key="2">
    <citation type="submission" date="2025-09" db="UniProtKB">
        <authorList>
            <consortium name="Ensembl"/>
        </authorList>
    </citation>
    <scope>IDENTIFICATION</scope>
</reference>
<evidence type="ECO:0000256" key="6">
    <source>
        <dbReference type="ARBA" id="ARBA00023065"/>
    </source>
</evidence>
<feature type="transmembrane region" description="Helical" evidence="11">
    <location>
        <begin position="199"/>
        <end position="224"/>
    </location>
</feature>
<name>A0A3B3DZ21_ORYME</name>
<feature type="compositionally biased region" description="Basic and acidic residues" evidence="10">
    <location>
        <begin position="627"/>
        <end position="636"/>
    </location>
</feature>
<dbReference type="InterPro" id="IPR018422">
    <property type="entry name" value="Cation/H_exchanger_CPA1"/>
</dbReference>
<evidence type="ECO:0000256" key="5">
    <source>
        <dbReference type="ARBA" id="ARBA00023053"/>
    </source>
</evidence>
<dbReference type="OMA" id="AMHHLLC"/>
<feature type="region of interest" description="Disordered" evidence="10">
    <location>
        <begin position="719"/>
        <end position="856"/>
    </location>
</feature>
<evidence type="ECO:0000256" key="8">
    <source>
        <dbReference type="ARBA" id="ARBA00023201"/>
    </source>
</evidence>
<reference evidence="13" key="1">
    <citation type="submission" date="2025-08" db="UniProtKB">
        <authorList>
            <consortium name="Ensembl"/>
        </authorList>
    </citation>
    <scope>IDENTIFICATION</scope>
</reference>
<dbReference type="GO" id="GO:0015386">
    <property type="term" value="F:potassium:proton antiporter activity"/>
    <property type="evidence" value="ECO:0007669"/>
    <property type="project" value="TreeGrafter"/>
</dbReference>
<dbReference type="Ensembl" id="ENSOMET00000030232.1">
    <property type="protein sequence ID" value="ENSOMEP00000035368.1"/>
    <property type="gene ID" value="ENSOMEG00000000917.1"/>
</dbReference>
<feature type="transmembrane region" description="Helical" evidence="11">
    <location>
        <begin position="356"/>
        <end position="374"/>
    </location>
</feature>
<evidence type="ECO:0000313" key="14">
    <source>
        <dbReference type="Proteomes" id="UP000261560"/>
    </source>
</evidence>
<evidence type="ECO:0000256" key="3">
    <source>
        <dbReference type="ARBA" id="ARBA00022692"/>
    </source>
</evidence>
<dbReference type="InterPro" id="IPR004709">
    <property type="entry name" value="NaH_exchanger"/>
</dbReference>
<evidence type="ECO:0000256" key="11">
    <source>
        <dbReference type="SAM" id="Phobius"/>
    </source>
</evidence>
<feature type="transmembrane region" description="Helical" evidence="11">
    <location>
        <begin position="28"/>
        <end position="48"/>
    </location>
</feature>
<keyword evidence="7 11" id="KW-0472">Membrane</keyword>
<dbReference type="GO" id="GO:0015385">
    <property type="term" value="F:sodium:proton antiporter activity"/>
    <property type="evidence" value="ECO:0007669"/>
    <property type="project" value="InterPro"/>
</dbReference>
<dbReference type="PANTHER" id="PTHR10110:SF56">
    <property type="entry name" value="SODIUM_HYDROGEN EXCHANGER 5"/>
    <property type="match status" value="1"/>
</dbReference>
<evidence type="ECO:0000256" key="2">
    <source>
        <dbReference type="ARBA" id="ARBA00022448"/>
    </source>
</evidence>
<keyword evidence="3 9" id="KW-0812">Transmembrane</keyword>
<dbReference type="NCBIfam" id="TIGR00840">
    <property type="entry name" value="b_cpa1"/>
    <property type="match status" value="1"/>
</dbReference>
<feature type="transmembrane region" description="Helical" evidence="11">
    <location>
        <begin position="236"/>
        <end position="267"/>
    </location>
</feature>